<evidence type="ECO:0000256" key="1">
    <source>
        <dbReference type="SAM" id="Phobius"/>
    </source>
</evidence>
<protein>
    <submittedName>
        <fullName evidence="2">Uncharacterized protein</fullName>
    </submittedName>
</protein>
<organism evidence="2 3">
    <name type="scientific">Dioszegia hungarica</name>
    <dbReference type="NCBI Taxonomy" id="4972"/>
    <lineage>
        <taxon>Eukaryota</taxon>
        <taxon>Fungi</taxon>
        <taxon>Dikarya</taxon>
        <taxon>Basidiomycota</taxon>
        <taxon>Agaricomycotina</taxon>
        <taxon>Tremellomycetes</taxon>
        <taxon>Tremellales</taxon>
        <taxon>Bulleribasidiaceae</taxon>
        <taxon>Dioszegia</taxon>
    </lineage>
</organism>
<dbReference type="AlphaFoldDB" id="A0AA38HB45"/>
<dbReference type="RefSeq" id="XP_052945743.1">
    <property type="nucleotide sequence ID" value="XM_053093035.1"/>
</dbReference>
<feature type="transmembrane region" description="Helical" evidence="1">
    <location>
        <begin position="51"/>
        <end position="71"/>
    </location>
</feature>
<keyword evidence="1" id="KW-0812">Transmembrane</keyword>
<sequence length="126" mass="13875">MDAKLYVGAREKPKDDGLAATDNVSAGGKPKEWLLFKIERGHMHLRTSDGMTVFMFMAIMFLLYTAALSAGSKPNMARKLKLDPAFDVNAYVHRVNTTIGVLVKELQQVQAVLADMQKKHGKVAAV</sequence>
<dbReference type="GeneID" id="77732240"/>
<comment type="caution">
    <text evidence="2">The sequence shown here is derived from an EMBL/GenBank/DDBJ whole genome shotgun (WGS) entry which is preliminary data.</text>
</comment>
<evidence type="ECO:0000313" key="2">
    <source>
        <dbReference type="EMBL" id="KAI9635966.1"/>
    </source>
</evidence>
<proteinExistence type="predicted"/>
<keyword evidence="1" id="KW-1133">Transmembrane helix</keyword>
<accession>A0AA38HB45</accession>
<evidence type="ECO:0000313" key="3">
    <source>
        <dbReference type="Proteomes" id="UP001164286"/>
    </source>
</evidence>
<dbReference type="EMBL" id="JAKWFO010000005">
    <property type="protein sequence ID" value="KAI9635966.1"/>
    <property type="molecule type" value="Genomic_DNA"/>
</dbReference>
<keyword evidence="3" id="KW-1185">Reference proteome</keyword>
<dbReference type="Proteomes" id="UP001164286">
    <property type="component" value="Unassembled WGS sequence"/>
</dbReference>
<keyword evidence="1" id="KW-0472">Membrane</keyword>
<reference evidence="2" key="1">
    <citation type="journal article" date="2022" name="G3 (Bethesda)">
        <title>High quality genome of the basidiomycete yeast Dioszegia hungarica PDD-24b-2 isolated from cloud water.</title>
        <authorList>
            <person name="Jarrige D."/>
            <person name="Haridas S."/>
            <person name="Bleykasten-Grosshans C."/>
            <person name="Joly M."/>
            <person name="Nadalig T."/>
            <person name="Sancelme M."/>
            <person name="Vuilleumier S."/>
            <person name="Grigoriev I.V."/>
            <person name="Amato P."/>
            <person name="Bringel F."/>
        </authorList>
    </citation>
    <scope>NUCLEOTIDE SEQUENCE</scope>
    <source>
        <strain evidence="2">PDD-24b-2</strain>
    </source>
</reference>
<name>A0AA38HB45_9TREE</name>
<gene>
    <name evidence="2" type="ORF">MKK02DRAFT_44665</name>
</gene>